<dbReference type="Pfam" id="PF11510">
    <property type="entry name" value="FA_FANCE"/>
    <property type="match status" value="1"/>
</dbReference>
<protein>
    <recommendedName>
        <fullName evidence="1">Fanconi Anaemia group E protein C-terminal domain-containing protein</fullName>
    </recommendedName>
</protein>
<evidence type="ECO:0000259" key="1">
    <source>
        <dbReference type="Pfam" id="PF11510"/>
    </source>
</evidence>
<dbReference type="Gene3D" id="1.25.40.480">
    <property type="match status" value="1"/>
</dbReference>
<evidence type="ECO:0000313" key="3">
    <source>
        <dbReference type="Proteomes" id="UP000826234"/>
    </source>
</evidence>
<dbReference type="EMBL" id="JAIPUX010005289">
    <property type="protein sequence ID" value="KAH0618823.1"/>
    <property type="molecule type" value="Genomic_DNA"/>
</dbReference>
<dbReference type="InterPro" id="IPR021025">
    <property type="entry name" value="Fanconi_anaemia_gr_E_prot_C"/>
</dbReference>
<keyword evidence="3" id="KW-1185">Reference proteome</keyword>
<organism evidence="2 3">
    <name type="scientific">Phrynosoma platyrhinos</name>
    <name type="common">Desert horned lizard</name>
    <dbReference type="NCBI Taxonomy" id="52577"/>
    <lineage>
        <taxon>Eukaryota</taxon>
        <taxon>Metazoa</taxon>
        <taxon>Chordata</taxon>
        <taxon>Craniata</taxon>
        <taxon>Vertebrata</taxon>
        <taxon>Euteleostomi</taxon>
        <taxon>Lepidosauria</taxon>
        <taxon>Squamata</taxon>
        <taxon>Bifurcata</taxon>
        <taxon>Unidentata</taxon>
        <taxon>Episquamata</taxon>
        <taxon>Toxicofera</taxon>
        <taxon>Iguania</taxon>
        <taxon>Phrynosomatidae</taxon>
        <taxon>Phrynosomatinae</taxon>
        <taxon>Phrynosoma</taxon>
    </lineage>
</organism>
<feature type="domain" description="Fanconi Anaemia group E protein C-terminal" evidence="1">
    <location>
        <begin position="213"/>
        <end position="374"/>
    </location>
</feature>
<proteinExistence type="predicted"/>
<dbReference type="PANTHER" id="PTHR32094">
    <property type="entry name" value="FANCONI ANEMIA GROUP E PROTEIN"/>
    <property type="match status" value="1"/>
</dbReference>
<dbReference type="PANTHER" id="PTHR32094:SF5">
    <property type="entry name" value="FANCONI ANEMIA GROUP E PROTEIN"/>
    <property type="match status" value="1"/>
</dbReference>
<comment type="caution">
    <text evidence="2">The sequence shown here is derived from an EMBL/GenBank/DDBJ whole genome shotgun (WGS) entry which is preliminary data.</text>
</comment>
<gene>
    <name evidence="2" type="ORF">JD844_018317</name>
</gene>
<name>A0ABQ7SNB1_PHRPL</name>
<sequence length="377" mass="42129">MDKPWLQRCDKTSRLLLCTLMSGPCGALAAFRTLQRSQSAEEGRQGFNWQIFTEYLCSQEPVLKGPEKTLILLDSSPDLWVQRMRDLLQMGLEEKSSSTPGLLSSVCEQKLKNLCQKEVGGPRAGNELMMEVSGNEDVHSPSDSVCQSAPMENAIERGGGNQTPPQDAAAMVPDHIKVHVTKLKEQLQLQFDHSDGTAPPELQILNECTPSQILLLTEPASWALTTALMRFCSKYARPVCCTLISSIVQAPEKGHEQIKVVCKLIEECLEPEYVRLVFSHIIEVLWSEDVLTIVHSLLGRQVELSTEFFNILVLNLCQMAQEFATSMHYAKLILTLLTKYQKSITLAHHHRLSCALELNKTMLKKSLQVALKRVTSG</sequence>
<dbReference type="Proteomes" id="UP000826234">
    <property type="component" value="Unassembled WGS sequence"/>
</dbReference>
<accession>A0ABQ7SNB1</accession>
<reference evidence="2 3" key="1">
    <citation type="journal article" date="2022" name="Gigascience">
        <title>A chromosome-level genome assembly and annotation of the desert horned lizard, Phrynosoma platyrhinos, provides insight into chromosomal rearrangements among reptiles.</title>
        <authorList>
            <person name="Koochekian N."/>
            <person name="Ascanio A."/>
            <person name="Farleigh K."/>
            <person name="Card D.C."/>
            <person name="Schield D.R."/>
            <person name="Castoe T.A."/>
            <person name="Jezkova T."/>
        </authorList>
    </citation>
    <scope>NUCLEOTIDE SEQUENCE [LARGE SCALE GENOMIC DNA]</scope>
    <source>
        <strain evidence="2">NK-2021</strain>
    </source>
</reference>
<evidence type="ECO:0000313" key="2">
    <source>
        <dbReference type="EMBL" id="KAH0618823.1"/>
    </source>
</evidence>
<dbReference type="InterPro" id="IPR039685">
    <property type="entry name" value="FANCE"/>
</dbReference>